<sequence length="59" mass="6441">MFGGCAASSAAAAYAHVVEEGTSYTTYHCICWKMAPWTSTGTRRPNLVLYRVCTEDSMS</sequence>
<comment type="caution">
    <text evidence="1">The sequence shown here is derived from an EMBL/GenBank/DDBJ whole genome shotgun (WGS) entry which is preliminary data.</text>
</comment>
<dbReference type="EMBL" id="MU155793">
    <property type="protein sequence ID" value="KAF9470966.1"/>
    <property type="molecule type" value="Genomic_DNA"/>
</dbReference>
<dbReference type="Proteomes" id="UP000807469">
    <property type="component" value="Unassembled WGS sequence"/>
</dbReference>
<evidence type="ECO:0000313" key="1">
    <source>
        <dbReference type="EMBL" id="KAF9470966.1"/>
    </source>
</evidence>
<keyword evidence="2" id="KW-1185">Reference proteome</keyword>
<organism evidence="1 2">
    <name type="scientific">Pholiota conissans</name>
    <dbReference type="NCBI Taxonomy" id="109636"/>
    <lineage>
        <taxon>Eukaryota</taxon>
        <taxon>Fungi</taxon>
        <taxon>Dikarya</taxon>
        <taxon>Basidiomycota</taxon>
        <taxon>Agaricomycotina</taxon>
        <taxon>Agaricomycetes</taxon>
        <taxon>Agaricomycetidae</taxon>
        <taxon>Agaricales</taxon>
        <taxon>Agaricineae</taxon>
        <taxon>Strophariaceae</taxon>
        <taxon>Pholiota</taxon>
    </lineage>
</organism>
<reference evidence="1" key="1">
    <citation type="submission" date="2020-11" db="EMBL/GenBank/DDBJ databases">
        <authorList>
            <consortium name="DOE Joint Genome Institute"/>
            <person name="Ahrendt S."/>
            <person name="Riley R."/>
            <person name="Andreopoulos W."/>
            <person name="Labutti K."/>
            <person name="Pangilinan J."/>
            <person name="Ruiz-Duenas F.J."/>
            <person name="Barrasa J.M."/>
            <person name="Sanchez-Garcia M."/>
            <person name="Camarero S."/>
            <person name="Miyauchi S."/>
            <person name="Serrano A."/>
            <person name="Linde D."/>
            <person name="Babiker R."/>
            <person name="Drula E."/>
            <person name="Ayuso-Fernandez I."/>
            <person name="Pacheco R."/>
            <person name="Padilla G."/>
            <person name="Ferreira P."/>
            <person name="Barriuso J."/>
            <person name="Kellner H."/>
            <person name="Castanera R."/>
            <person name="Alfaro M."/>
            <person name="Ramirez L."/>
            <person name="Pisabarro A.G."/>
            <person name="Kuo A."/>
            <person name="Tritt A."/>
            <person name="Lipzen A."/>
            <person name="He G."/>
            <person name="Yan M."/>
            <person name="Ng V."/>
            <person name="Cullen D."/>
            <person name="Martin F."/>
            <person name="Rosso M.-N."/>
            <person name="Henrissat B."/>
            <person name="Hibbett D."/>
            <person name="Martinez A.T."/>
            <person name="Grigoriev I.V."/>
        </authorList>
    </citation>
    <scope>NUCLEOTIDE SEQUENCE</scope>
    <source>
        <strain evidence="1">CIRM-BRFM 674</strain>
    </source>
</reference>
<dbReference type="AlphaFoldDB" id="A0A9P5YLF0"/>
<proteinExistence type="predicted"/>
<evidence type="ECO:0000313" key="2">
    <source>
        <dbReference type="Proteomes" id="UP000807469"/>
    </source>
</evidence>
<protein>
    <submittedName>
        <fullName evidence="1">Uncharacterized protein</fullName>
    </submittedName>
</protein>
<gene>
    <name evidence="1" type="ORF">BDN70DRAFT_888582</name>
</gene>
<accession>A0A9P5YLF0</accession>
<name>A0A9P5YLF0_9AGAR</name>